<keyword evidence="4" id="KW-1185">Reference proteome</keyword>
<dbReference type="AlphaFoldDB" id="A0A1I2MB68"/>
<dbReference type="RefSeq" id="WP_092888137.1">
    <property type="nucleotide sequence ID" value="NZ_FOOQ01000001.1"/>
</dbReference>
<keyword evidence="1" id="KW-1133">Transmembrane helix</keyword>
<gene>
    <name evidence="3" type="ORF">SAMN04488063_0585</name>
</gene>
<evidence type="ECO:0000256" key="1">
    <source>
        <dbReference type="SAM" id="Phobius"/>
    </source>
</evidence>
<dbReference type="Proteomes" id="UP000198876">
    <property type="component" value="Unassembled WGS sequence"/>
</dbReference>
<dbReference type="InterPro" id="IPR006976">
    <property type="entry name" value="VanZ-like"/>
</dbReference>
<feature type="transmembrane region" description="Helical" evidence="1">
    <location>
        <begin position="12"/>
        <end position="29"/>
    </location>
</feature>
<feature type="domain" description="VanZ-like" evidence="2">
    <location>
        <begin position="60"/>
        <end position="121"/>
    </location>
</feature>
<protein>
    <submittedName>
        <fullName evidence="3">VanZ like family protein</fullName>
    </submittedName>
</protein>
<proteinExistence type="predicted"/>
<organism evidence="3 4">
    <name type="scientific">Halopelagius inordinatus</name>
    <dbReference type="NCBI Taxonomy" id="553467"/>
    <lineage>
        <taxon>Archaea</taxon>
        <taxon>Methanobacteriati</taxon>
        <taxon>Methanobacteriota</taxon>
        <taxon>Stenosarchaea group</taxon>
        <taxon>Halobacteria</taxon>
        <taxon>Halobacteriales</taxon>
        <taxon>Haloferacaceae</taxon>
    </lineage>
</organism>
<name>A0A1I2MB68_9EURY</name>
<keyword evidence="1" id="KW-0472">Membrane</keyword>
<evidence type="ECO:0000313" key="4">
    <source>
        <dbReference type="Proteomes" id="UP000198876"/>
    </source>
</evidence>
<feature type="transmembrane region" description="Helical" evidence="1">
    <location>
        <begin position="49"/>
        <end position="66"/>
    </location>
</feature>
<reference evidence="4" key="1">
    <citation type="submission" date="2016-10" db="EMBL/GenBank/DDBJ databases">
        <authorList>
            <person name="Varghese N."/>
            <person name="Submissions S."/>
        </authorList>
    </citation>
    <scope>NUCLEOTIDE SEQUENCE [LARGE SCALE GENOMIC DNA]</scope>
    <source>
        <strain evidence="4">CGMCC 1.7739</strain>
    </source>
</reference>
<feature type="transmembrane region" description="Helical" evidence="1">
    <location>
        <begin position="73"/>
        <end position="93"/>
    </location>
</feature>
<accession>A0A1I2MB68</accession>
<dbReference type="EMBL" id="FOOQ01000001">
    <property type="protein sequence ID" value="SFF86777.1"/>
    <property type="molecule type" value="Genomic_DNA"/>
</dbReference>
<dbReference type="Pfam" id="PF04892">
    <property type="entry name" value="VanZ"/>
    <property type="match status" value="1"/>
</dbReference>
<feature type="transmembrane region" description="Helical" evidence="1">
    <location>
        <begin position="105"/>
        <end position="122"/>
    </location>
</feature>
<evidence type="ECO:0000259" key="2">
    <source>
        <dbReference type="Pfam" id="PF04892"/>
    </source>
</evidence>
<evidence type="ECO:0000313" key="3">
    <source>
        <dbReference type="EMBL" id="SFF86777.1"/>
    </source>
</evidence>
<sequence>MTDGIDRTRLRRVAPVLCWSVAVVVASVVSPPSGGLSTAGPFGVGVDKWLHLGAYWGVALLAAVALRARGRRAFAAAVTVGVALGVSLELVQGTLPARSLDAADAFVNGVGALLGAATYALGRRIADARDRRRRTSE</sequence>
<keyword evidence="1" id="KW-0812">Transmembrane</keyword>
<dbReference type="NCBIfam" id="NF037970">
    <property type="entry name" value="vanZ_1"/>
    <property type="match status" value="1"/>
</dbReference>